<proteinExistence type="inferred from homology"/>
<dbReference type="PANTHER" id="PTHR23250">
    <property type="entry name" value="DYSFERLIN-RELATED"/>
    <property type="match status" value="1"/>
</dbReference>
<protein>
    <submittedName>
        <fullName evidence="5">Fish-egg lectin-like</fullName>
    </submittedName>
</protein>
<dbReference type="Pfam" id="PF19193">
    <property type="entry name" value="Tectonin"/>
    <property type="match status" value="1"/>
</dbReference>
<reference evidence="5" key="1">
    <citation type="submission" date="2025-08" db="UniProtKB">
        <authorList>
            <consortium name="RefSeq"/>
        </authorList>
    </citation>
    <scope>IDENTIFICATION</scope>
</reference>
<evidence type="ECO:0000256" key="2">
    <source>
        <dbReference type="ARBA" id="ARBA00038331"/>
    </source>
</evidence>
<dbReference type="FunCoup" id="A0A6J2VVS9">
    <property type="interactions" value="12"/>
</dbReference>
<organism evidence="4 5">
    <name type="scientific">Chanos chanos</name>
    <name type="common">Milkfish</name>
    <name type="synonym">Mugil chanos</name>
    <dbReference type="NCBI Taxonomy" id="29144"/>
    <lineage>
        <taxon>Eukaryota</taxon>
        <taxon>Metazoa</taxon>
        <taxon>Chordata</taxon>
        <taxon>Craniata</taxon>
        <taxon>Vertebrata</taxon>
        <taxon>Euteleostomi</taxon>
        <taxon>Actinopterygii</taxon>
        <taxon>Neopterygii</taxon>
        <taxon>Teleostei</taxon>
        <taxon>Ostariophysi</taxon>
        <taxon>Gonorynchiformes</taxon>
        <taxon>Chanidae</taxon>
        <taxon>Chanos</taxon>
    </lineage>
</organism>
<dbReference type="InterPro" id="IPR051513">
    <property type="entry name" value="Tectonin_beta-prop"/>
</dbReference>
<feature type="chain" id="PRO_5026911684" evidence="3">
    <location>
        <begin position="22"/>
        <end position="257"/>
    </location>
</feature>
<feature type="signal peptide" evidence="3">
    <location>
        <begin position="1"/>
        <end position="21"/>
    </location>
</feature>
<keyword evidence="3" id="KW-0732">Signal</keyword>
<evidence type="ECO:0000256" key="3">
    <source>
        <dbReference type="SAM" id="SignalP"/>
    </source>
</evidence>
<evidence type="ECO:0000313" key="4">
    <source>
        <dbReference type="Proteomes" id="UP000504632"/>
    </source>
</evidence>
<evidence type="ECO:0000313" key="5">
    <source>
        <dbReference type="RefSeq" id="XP_030635281.1"/>
    </source>
</evidence>
<dbReference type="RefSeq" id="XP_030635281.1">
    <property type="nucleotide sequence ID" value="XM_030779421.1"/>
</dbReference>
<dbReference type="InParanoid" id="A0A6J2VVS9"/>
<dbReference type="GeneID" id="115816467"/>
<keyword evidence="1" id="KW-0430">Lectin</keyword>
<dbReference type="PANTHER" id="PTHR23250:SF3">
    <property type="entry name" value="FISH-EGG LECTIN-LIKE ISOFORM X1-RELATED"/>
    <property type="match status" value="1"/>
</dbReference>
<dbReference type="OrthoDB" id="166585at2759"/>
<accession>A0A6J2VVS9</accession>
<sequence length="257" mass="27607">MAFLSIPALVSVILIFRGVSAFECRVVPGKLRQIDAGIGQVFGVNDTNGIYTLYGDTWTQLPGQLKHVTVGPAGVWGTASNNQIYKLIGGQWVQVPGLLKQIDAGGDQFVAGVNMFDHIFCLGKDATVGFEGPGSPAPWVNIPGGLKYYSCGPISCWGVNVHDQIFIRKKVTPTSCAGPVDWEHVEGSLSMIEVSTDGDVYGVNYIGDTYVRHGITHSNPTGTGWSNIGLCFKSKHVSYDLGHLWVITTNGSIMDCV</sequence>
<evidence type="ECO:0000256" key="1">
    <source>
        <dbReference type="ARBA" id="ARBA00022734"/>
    </source>
</evidence>
<dbReference type="GO" id="GO:0030246">
    <property type="term" value="F:carbohydrate binding"/>
    <property type="evidence" value="ECO:0007669"/>
    <property type="project" value="UniProtKB-KW"/>
</dbReference>
<name>A0A6J2VVS9_CHACN</name>
<comment type="similarity">
    <text evidence="2">Belongs to the tectonin family.</text>
</comment>
<gene>
    <name evidence="5" type="primary">LOC115816467</name>
</gene>
<dbReference type="AlphaFoldDB" id="A0A6J2VVS9"/>
<dbReference type="SMART" id="SM00706">
    <property type="entry name" value="TECPR"/>
    <property type="match status" value="5"/>
</dbReference>
<dbReference type="Proteomes" id="UP000504632">
    <property type="component" value="Chromosome 7"/>
</dbReference>
<dbReference type="InterPro" id="IPR006624">
    <property type="entry name" value="Beta-propeller_rpt_TECPR"/>
</dbReference>
<keyword evidence="4" id="KW-1185">Reference proteome</keyword>